<dbReference type="FunFam" id="1.10.132.60:FF:000007">
    <property type="entry name" value="DNA polymerase"/>
    <property type="match status" value="1"/>
</dbReference>
<keyword evidence="24" id="KW-1185">Reference proteome</keyword>
<keyword evidence="14 20" id="KW-0411">Iron-sulfur</keyword>
<evidence type="ECO:0000256" key="14">
    <source>
        <dbReference type="ARBA" id="ARBA00023014"/>
    </source>
</evidence>
<dbReference type="PROSITE" id="PS00116">
    <property type="entry name" value="DNA_POLYMERASE_B"/>
    <property type="match status" value="1"/>
</dbReference>
<dbReference type="InterPro" id="IPR006172">
    <property type="entry name" value="DNA-dir_DNA_pol_B"/>
</dbReference>
<dbReference type="Gene3D" id="3.30.420.10">
    <property type="entry name" value="Ribonuclease H-like superfamily/Ribonuclease H"/>
    <property type="match status" value="1"/>
</dbReference>
<dbReference type="InterPro" id="IPR017964">
    <property type="entry name" value="DNA-dir_DNA_pol_B_CS"/>
</dbReference>
<comment type="subunit">
    <text evidence="19">Forms DNA polymerase zeta with REV7.</text>
</comment>
<dbReference type="SUPFAM" id="SSF56672">
    <property type="entry name" value="DNA/RNA polymerases"/>
    <property type="match status" value="1"/>
</dbReference>
<dbReference type="PANTHER" id="PTHR45812">
    <property type="entry name" value="DNA POLYMERASE ZETA CATALYTIC SUBUNIT"/>
    <property type="match status" value="1"/>
</dbReference>
<feature type="domain" description="DNA-directed DNA polymerase family B multifunctional" evidence="21">
    <location>
        <begin position="16"/>
        <end position="464"/>
    </location>
</feature>
<dbReference type="Gene3D" id="3.90.1600.10">
    <property type="entry name" value="Palm domain of DNA polymerase"/>
    <property type="match status" value="1"/>
</dbReference>
<dbReference type="InterPro" id="IPR036397">
    <property type="entry name" value="RNaseH_sf"/>
</dbReference>
<dbReference type="Pfam" id="PF14260">
    <property type="entry name" value="zf-C4pol"/>
    <property type="match status" value="1"/>
</dbReference>
<keyword evidence="15 20" id="KW-0238">DNA-binding</keyword>
<keyword evidence="17 20" id="KW-0539">Nucleus</keyword>
<feature type="domain" description="C4-type zinc-finger of DNA polymerase delta" evidence="22">
    <location>
        <begin position="510"/>
        <end position="583"/>
    </location>
</feature>
<evidence type="ECO:0000256" key="12">
    <source>
        <dbReference type="ARBA" id="ARBA00022932"/>
    </source>
</evidence>
<evidence type="ECO:0000259" key="22">
    <source>
        <dbReference type="Pfam" id="PF14260"/>
    </source>
</evidence>
<dbReference type="GO" id="GO:0005634">
    <property type="term" value="C:nucleus"/>
    <property type="evidence" value="ECO:0007669"/>
    <property type="project" value="UniProtKB-SubCell"/>
</dbReference>
<dbReference type="Gramene" id="Kaladp0095s0758.1.v1.1">
    <property type="protein sequence ID" value="Kaladp0095s0758.1.v1.1"/>
    <property type="gene ID" value="Kaladp0095s0758.v1.1"/>
</dbReference>
<keyword evidence="4 20" id="KW-0004">4Fe-4S</keyword>
<dbReference type="OMA" id="ARIDHYY"/>
<name>A0A7N1A6M3_KALFE</name>
<evidence type="ECO:0000256" key="5">
    <source>
        <dbReference type="ARBA" id="ARBA00022679"/>
    </source>
</evidence>
<evidence type="ECO:0000256" key="15">
    <source>
        <dbReference type="ARBA" id="ARBA00023125"/>
    </source>
</evidence>
<evidence type="ECO:0000256" key="9">
    <source>
        <dbReference type="ARBA" id="ARBA00022763"/>
    </source>
</evidence>
<keyword evidence="5 20" id="KW-0808">Transferase</keyword>
<evidence type="ECO:0000256" key="4">
    <source>
        <dbReference type="ARBA" id="ARBA00022485"/>
    </source>
</evidence>
<dbReference type="InterPro" id="IPR030559">
    <property type="entry name" value="PolZ_Rev3"/>
</dbReference>
<evidence type="ECO:0000256" key="10">
    <source>
        <dbReference type="ARBA" id="ARBA00022771"/>
    </source>
</evidence>
<dbReference type="GO" id="GO:0003677">
    <property type="term" value="F:DNA binding"/>
    <property type="evidence" value="ECO:0007669"/>
    <property type="project" value="UniProtKB-KW"/>
</dbReference>
<evidence type="ECO:0000259" key="21">
    <source>
        <dbReference type="Pfam" id="PF00136"/>
    </source>
</evidence>
<evidence type="ECO:0000256" key="8">
    <source>
        <dbReference type="ARBA" id="ARBA00022723"/>
    </source>
</evidence>
<dbReference type="InterPro" id="IPR023211">
    <property type="entry name" value="DNA_pol_palm_dom_sf"/>
</dbReference>
<evidence type="ECO:0000256" key="17">
    <source>
        <dbReference type="ARBA" id="ARBA00023242"/>
    </source>
</evidence>
<dbReference type="Gene3D" id="1.10.132.60">
    <property type="entry name" value="DNA polymerase family B, C-terminal domain"/>
    <property type="match status" value="1"/>
</dbReference>
<evidence type="ECO:0000256" key="3">
    <source>
        <dbReference type="ARBA" id="ARBA00005755"/>
    </source>
</evidence>
<dbReference type="GO" id="GO:0016035">
    <property type="term" value="C:zeta DNA polymerase complex"/>
    <property type="evidence" value="ECO:0007669"/>
    <property type="project" value="InterPro"/>
</dbReference>
<dbReference type="GO" id="GO:0003887">
    <property type="term" value="F:DNA-directed DNA polymerase activity"/>
    <property type="evidence" value="ECO:0007669"/>
    <property type="project" value="UniProtKB-KW"/>
</dbReference>
<dbReference type="SMART" id="SM00486">
    <property type="entry name" value="POLBc"/>
    <property type="match status" value="1"/>
</dbReference>
<dbReference type="PRINTS" id="PR00106">
    <property type="entry name" value="DNAPOLB"/>
</dbReference>
<comment type="similarity">
    <text evidence="3 20">Belongs to the DNA polymerase type-B family.</text>
</comment>
<dbReference type="Pfam" id="PF00136">
    <property type="entry name" value="DNA_pol_B"/>
    <property type="match status" value="1"/>
</dbReference>
<comment type="cofactor">
    <cofactor evidence="1 20">
        <name>[4Fe-4S] cluster</name>
        <dbReference type="ChEBI" id="CHEBI:49883"/>
    </cofactor>
</comment>
<keyword evidence="9" id="KW-0227">DNA damage</keyword>
<keyword evidence="6 20" id="KW-0548">Nucleotidyltransferase</keyword>
<dbReference type="FunFam" id="1.10.287.690:FF:000002">
    <property type="entry name" value="DNA polymerase zeta"/>
    <property type="match status" value="1"/>
</dbReference>
<proteinExistence type="inferred from homology"/>
<dbReference type="InterPro" id="IPR043502">
    <property type="entry name" value="DNA/RNA_pol_sf"/>
</dbReference>
<accession>A0A7N1A6M3</accession>
<dbReference type="CDD" id="cd05534">
    <property type="entry name" value="POLBc_zeta"/>
    <property type="match status" value="1"/>
</dbReference>
<keyword evidence="16" id="KW-0234">DNA repair</keyword>
<dbReference type="EnsemblPlants" id="Kaladp0095s0758.1.v1.1">
    <property type="protein sequence ID" value="Kaladp0095s0758.1.v1.1"/>
    <property type="gene ID" value="Kaladp0095s0758.v1.1"/>
</dbReference>
<dbReference type="GO" id="GO:0008270">
    <property type="term" value="F:zinc ion binding"/>
    <property type="evidence" value="ECO:0007669"/>
    <property type="project" value="UniProtKB-KW"/>
</dbReference>
<keyword evidence="8 20" id="KW-0479">Metal-binding</keyword>
<keyword evidence="11 20" id="KW-0862">Zinc</keyword>
<evidence type="ECO:0000256" key="19">
    <source>
        <dbReference type="ARBA" id="ARBA00066055"/>
    </source>
</evidence>
<evidence type="ECO:0000256" key="11">
    <source>
        <dbReference type="ARBA" id="ARBA00022833"/>
    </source>
</evidence>
<evidence type="ECO:0000256" key="6">
    <source>
        <dbReference type="ARBA" id="ARBA00022695"/>
    </source>
</evidence>
<dbReference type="GO" id="GO:0042276">
    <property type="term" value="P:error-prone translesion synthesis"/>
    <property type="evidence" value="ECO:0007669"/>
    <property type="project" value="TreeGrafter"/>
</dbReference>
<dbReference type="Gene3D" id="1.10.287.690">
    <property type="entry name" value="Helix hairpin bin"/>
    <property type="match status" value="1"/>
</dbReference>
<dbReference type="InterPro" id="IPR006134">
    <property type="entry name" value="DNA-dir_DNA_pol_B_multi_dom"/>
</dbReference>
<evidence type="ECO:0000256" key="2">
    <source>
        <dbReference type="ARBA" id="ARBA00004123"/>
    </source>
</evidence>
<keyword evidence="12 20" id="KW-0239">DNA-directed DNA polymerase</keyword>
<dbReference type="GO" id="GO:0000166">
    <property type="term" value="F:nucleotide binding"/>
    <property type="evidence" value="ECO:0007669"/>
    <property type="project" value="InterPro"/>
</dbReference>
<evidence type="ECO:0000256" key="18">
    <source>
        <dbReference type="ARBA" id="ARBA00049244"/>
    </source>
</evidence>
<dbReference type="AlphaFoldDB" id="A0A7N1A6M3"/>
<protein>
    <recommendedName>
        <fullName evidence="20">DNA polymerase</fullName>
        <ecNumber evidence="20">2.7.7.7</ecNumber>
    </recommendedName>
</protein>
<keyword evidence="13 20" id="KW-0408">Iron</keyword>
<dbReference type="GO" id="GO:0006260">
    <property type="term" value="P:DNA replication"/>
    <property type="evidence" value="ECO:0007669"/>
    <property type="project" value="UniProtKB-KW"/>
</dbReference>
<evidence type="ECO:0000313" key="23">
    <source>
        <dbReference type="EnsemblPlants" id="Kaladp0095s0758.1.v1.1"/>
    </source>
</evidence>
<dbReference type="InterPro" id="IPR042087">
    <property type="entry name" value="DNA_pol_B_thumb"/>
</dbReference>
<evidence type="ECO:0000256" key="7">
    <source>
        <dbReference type="ARBA" id="ARBA00022705"/>
    </source>
</evidence>
<evidence type="ECO:0000256" key="20">
    <source>
        <dbReference type="RuleBase" id="RU000442"/>
    </source>
</evidence>
<evidence type="ECO:0000313" key="24">
    <source>
        <dbReference type="Proteomes" id="UP000594263"/>
    </source>
</evidence>
<evidence type="ECO:0000256" key="13">
    <source>
        <dbReference type="ARBA" id="ARBA00023004"/>
    </source>
</evidence>
<sequence>MINRTSELARVFGIEFFSVLSRGSQYRVESMLLRLAHSQNYIAISPGSQQVASQPAMECLPLVMEPKSGFYADPVIVLDFQSLYPSMIIAYNLCFCTCLGKLAPPKPNILGVSSYSPELHLLHKLKDQMLFTPNGVMYAPPEVRKGILPRLLDEILSTRIMVKQAMKKLDPSQKVLQRIFNSRQLALKLISNVTYGYTAAGFSGRMPCAELADSIVQCGRRTLETAISFVNANETWKAQVIYGDTDSMFVLLEGRTVEEAFRIGKEIATAVTSMNPDPVTLKMEKVYHPCFLLTKKRYVGYSYESPDQAEPLFDAKGIETVRRDTCGAVAKTMEQSLRLYFESQDISKVKAYLQRQWKRIISGRISLQDFIFAKEVRLGTYSTRNSSSLPPAAIVATKAMRVDPRAEPRYGERIPYIVVHGDPGARLVDMVVDPLDLLALDSPFRLNDQYYINKQIIPALQRVFGLVGADLNQWLSEIPRPIREAFGKRQYNGPNSYRARIDHYYISKHCVLCGQLAQSSKHFCDNCSRNRPAMAATVIRKTSKLERDMQHLAAICRHCGGGDWLVESGVKCTSLACSVFFERRKVQKELQGMSAVATEAGLYPKCMAELF</sequence>
<reference evidence="23" key="1">
    <citation type="submission" date="2021-01" db="UniProtKB">
        <authorList>
            <consortium name="EnsemblPlants"/>
        </authorList>
    </citation>
    <scope>IDENTIFICATION</scope>
</reference>
<evidence type="ECO:0000256" key="1">
    <source>
        <dbReference type="ARBA" id="ARBA00001966"/>
    </source>
</evidence>
<dbReference type="InterPro" id="IPR025687">
    <property type="entry name" value="Znf-C4pol"/>
</dbReference>
<comment type="catalytic activity">
    <reaction evidence="18 20">
        <text>DNA(n) + a 2'-deoxyribonucleoside 5'-triphosphate = DNA(n+1) + diphosphate</text>
        <dbReference type="Rhea" id="RHEA:22508"/>
        <dbReference type="Rhea" id="RHEA-COMP:17339"/>
        <dbReference type="Rhea" id="RHEA-COMP:17340"/>
        <dbReference type="ChEBI" id="CHEBI:33019"/>
        <dbReference type="ChEBI" id="CHEBI:61560"/>
        <dbReference type="ChEBI" id="CHEBI:173112"/>
        <dbReference type="EC" id="2.7.7.7"/>
    </reaction>
</comment>
<dbReference type="Proteomes" id="UP000594263">
    <property type="component" value="Unplaced"/>
</dbReference>
<comment type="subcellular location">
    <subcellularLocation>
        <location evidence="2 20">Nucleus</location>
    </subcellularLocation>
</comment>
<dbReference type="EC" id="2.7.7.7" evidence="20"/>
<organism evidence="23 24">
    <name type="scientific">Kalanchoe fedtschenkoi</name>
    <name type="common">Lavender scallops</name>
    <name type="synonym">South American air plant</name>
    <dbReference type="NCBI Taxonomy" id="63787"/>
    <lineage>
        <taxon>Eukaryota</taxon>
        <taxon>Viridiplantae</taxon>
        <taxon>Streptophyta</taxon>
        <taxon>Embryophyta</taxon>
        <taxon>Tracheophyta</taxon>
        <taxon>Spermatophyta</taxon>
        <taxon>Magnoliopsida</taxon>
        <taxon>eudicotyledons</taxon>
        <taxon>Gunneridae</taxon>
        <taxon>Pentapetalae</taxon>
        <taxon>Saxifragales</taxon>
        <taxon>Crassulaceae</taxon>
        <taxon>Kalanchoe</taxon>
    </lineage>
</organism>
<keyword evidence="10 20" id="KW-0863">Zinc-finger</keyword>
<evidence type="ECO:0000256" key="16">
    <source>
        <dbReference type="ARBA" id="ARBA00023204"/>
    </source>
</evidence>
<dbReference type="GO" id="GO:0000724">
    <property type="term" value="P:double-strand break repair via homologous recombination"/>
    <property type="evidence" value="ECO:0007669"/>
    <property type="project" value="TreeGrafter"/>
</dbReference>
<dbReference type="PANTHER" id="PTHR45812:SF1">
    <property type="entry name" value="DNA POLYMERASE ZETA CATALYTIC SUBUNIT"/>
    <property type="match status" value="1"/>
</dbReference>
<keyword evidence="7 20" id="KW-0235">DNA replication</keyword>
<dbReference type="GO" id="GO:0051539">
    <property type="term" value="F:4 iron, 4 sulfur cluster binding"/>
    <property type="evidence" value="ECO:0007669"/>
    <property type="project" value="UniProtKB-KW"/>
</dbReference>